<reference evidence="3" key="1">
    <citation type="submission" date="2022-05" db="EMBL/GenBank/DDBJ databases">
        <title>An RpoN-dependent PEP-CTERM gene is involved in floc formation of an Aquincola tertiaricarbonis strain.</title>
        <authorList>
            <person name="Qiu D."/>
            <person name="Xia M."/>
        </authorList>
    </citation>
    <scope>NUCLEOTIDE SEQUENCE</scope>
    <source>
        <strain evidence="3">RN12</strain>
    </source>
</reference>
<dbReference type="InterPro" id="IPR013424">
    <property type="entry name" value="Ice-binding_C"/>
</dbReference>
<keyword evidence="4" id="KW-1185">Reference proteome</keyword>
<evidence type="ECO:0000313" key="3">
    <source>
        <dbReference type="EMBL" id="URI06302.1"/>
    </source>
</evidence>
<feature type="domain" description="Ice-binding protein C-terminal" evidence="2">
    <location>
        <begin position="185"/>
        <end position="210"/>
    </location>
</feature>
<name>A0ABY4S2U8_AQUTE</name>
<keyword evidence="1" id="KW-0732">Signal</keyword>
<dbReference type="Pfam" id="PF07589">
    <property type="entry name" value="PEP-CTERM"/>
    <property type="match status" value="1"/>
</dbReference>
<dbReference type="Proteomes" id="UP001056201">
    <property type="component" value="Chromosome 1"/>
</dbReference>
<feature type="chain" id="PRO_5045661166" evidence="1">
    <location>
        <begin position="21"/>
        <end position="212"/>
    </location>
</feature>
<dbReference type="NCBIfam" id="TIGR02595">
    <property type="entry name" value="PEP_CTERM"/>
    <property type="match status" value="1"/>
</dbReference>
<feature type="signal peptide" evidence="1">
    <location>
        <begin position="1"/>
        <end position="20"/>
    </location>
</feature>
<proteinExistence type="predicted"/>
<organism evidence="3 4">
    <name type="scientific">Aquincola tertiaricarbonis</name>
    <dbReference type="NCBI Taxonomy" id="391953"/>
    <lineage>
        <taxon>Bacteria</taxon>
        <taxon>Pseudomonadati</taxon>
        <taxon>Pseudomonadota</taxon>
        <taxon>Betaproteobacteria</taxon>
        <taxon>Burkholderiales</taxon>
        <taxon>Sphaerotilaceae</taxon>
        <taxon>Aquincola</taxon>
    </lineage>
</organism>
<dbReference type="EMBL" id="CP097635">
    <property type="protein sequence ID" value="URI06302.1"/>
    <property type="molecule type" value="Genomic_DNA"/>
</dbReference>
<accession>A0ABY4S2U8</accession>
<evidence type="ECO:0000256" key="1">
    <source>
        <dbReference type="SAM" id="SignalP"/>
    </source>
</evidence>
<sequence length="212" mass="21543">MKHLALIAALAAASAAPAFAATPVTLTFEGVGDYGTEVGEFYNGGTSGAGHMGSNVGVSFTSPMLSLTNDVLGPYFSNAPSAGTVAFVQGGDAFVNVAAGFSGYLSFFYASTAQLNNTVNVYSGLNGSGTLLGSMSLNANATAGCSDTAFCNWEKTSLVFGGLARSIQFADTQGAVAFDNLTLAPVPEPSTYALMAGGLGAILFLARRRRED</sequence>
<protein>
    <submittedName>
        <fullName evidence="3">PEP-CTERM sorting domain-containing protein</fullName>
    </submittedName>
</protein>
<gene>
    <name evidence="3" type="ORF">MW290_10260</name>
</gene>
<dbReference type="RefSeq" id="WP_250194565.1">
    <property type="nucleotide sequence ID" value="NZ_CP097635.1"/>
</dbReference>
<evidence type="ECO:0000259" key="2">
    <source>
        <dbReference type="Pfam" id="PF07589"/>
    </source>
</evidence>
<evidence type="ECO:0000313" key="4">
    <source>
        <dbReference type="Proteomes" id="UP001056201"/>
    </source>
</evidence>